<dbReference type="PANTHER" id="PTHR33477">
    <property type="entry name" value="P-LOOP NTPASE DOMAIN-CONTAINING PROTEIN LPA1 HOMOLOG 1"/>
    <property type="match status" value="1"/>
</dbReference>
<dbReference type="AlphaFoldDB" id="A0A0G0MM97"/>
<proteinExistence type="predicted"/>
<gene>
    <name evidence="1" type="ORF">UT30_C0010G0002</name>
</gene>
<evidence type="ECO:0000313" key="1">
    <source>
        <dbReference type="EMBL" id="KKR04238.1"/>
    </source>
</evidence>
<name>A0A0G0MM97_9BACT</name>
<sequence length="204" mass="23507">MAIKNIILIGGAPTTGKSTMAALIAKHLNLPWISTDQIRETMRLVARREDHPKLFNPEGYDAQKFLTEFSASQIADMKLEQGEAVWPGIKKFIEDDYTWKEGFIIEGVNILPHLVAKDFADNKKIRVIFLVDEDTDRIKDVVYNRGLWDEAREYSDDLKPKEIEWVLDFSYKLKVEAEKYGYPIVKVQKKSDDLRAVLSHIPIL</sequence>
<evidence type="ECO:0008006" key="3">
    <source>
        <dbReference type="Google" id="ProtNLM"/>
    </source>
</evidence>
<dbReference type="PANTHER" id="PTHR33477:SF3">
    <property type="entry name" value="P-LOOP NTPASE DOMAIN-CONTAINING PROTEIN LPA1 HOMOLOG 1"/>
    <property type="match status" value="1"/>
</dbReference>
<organism evidence="1 2">
    <name type="scientific">Candidatus Uhrbacteria bacterium GW2011_GWF2_39_13</name>
    <dbReference type="NCBI Taxonomy" id="1618995"/>
    <lineage>
        <taxon>Bacteria</taxon>
        <taxon>Candidatus Uhriibacteriota</taxon>
    </lineage>
</organism>
<dbReference type="InterPro" id="IPR027417">
    <property type="entry name" value="P-loop_NTPase"/>
</dbReference>
<comment type="caution">
    <text evidence="1">The sequence shown here is derived from an EMBL/GenBank/DDBJ whole genome shotgun (WGS) entry which is preliminary data.</text>
</comment>
<evidence type="ECO:0000313" key="2">
    <source>
        <dbReference type="Proteomes" id="UP000033935"/>
    </source>
</evidence>
<dbReference type="Gene3D" id="3.40.50.300">
    <property type="entry name" value="P-loop containing nucleotide triphosphate hydrolases"/>
    <property type="match status" value="1"/>
</dbReference>
<dbReference type="SUPFAM" id="SSF52540">
    <property type="entry name" value="P-loop containing nucleoside triphosphate hydrolases"/>
    <property type="match status" value="1"/>
</dbReference>
<dbReference type="Proteomes" id="UP000033935">
    <property type="component" value="Unassembled WGS sequence"/>
</dbReference>
<protein>
    <recommendedName>
        <fullName evidence="3">2-phosphoglycerate kinase</fullName>
    </recommendedName>
</protein>
<dbReference type="EMBL" id="LBWG01000010">
    <property type="protein sequence ID" value="KKR04238.1"/>
    <property type="molecule type" value="Genomic_DNA"/>
</dbReference>
<reference evidence="1 2" key="1">
    <citation type="journal article" date="2015" name="Nature">
        <title>rRNA introns, odd ribosomes, and small enigmatic genomes across a large radiation of phyla.</title>
        <authorList>
            <person name="Brown C.T."/>
            <person name="Hug L.A."/>
            <person name="Thomas B.C."/>
            <person name="Sharon I."/>
            <person name="Castelle C.J."/>
            <person name="Singh A."/>
            <person name="Wilkins M.J."/>
            <person name="Williams K.H."/>
            <person name="Banfield J.F."/>
        </authorList>
    </citation>
    <scope>NUCLEOTIDE SEQUENCE [LARGE SCALE GENOMIC DNA]</scope>
</reference>
<accession>A0A0G0MM97</accession>